<evidence type="ECO:0000313" key="5">
    <source>
        <dbReference type="Proteomes" id="UP001152797"/>
    </source>
</evidence>
<name>A0A9P1DM28_9DINO</name>
<dbReference type="SMART" id="SM00316">
    <property type="entry name" value="S1"/>
    <property type="match status" value="1"/>
</dbReference>
<protein>
    <submittedName>
        <fullName evidence="4">Non-specific serine/threonine protein kinase</fullName>
    </submittedName>
</protein>
<comment type="caution">
    <text evidence="3">The sequence shown here is derived from an EMBL/GenBank/DDBJ whole genome shotgun (WGS) entry which is preliminary data.</text>
</comment>
<dbReference type="Proteomes" id="UP001152797">
    <property type="component" value="Unassembled WGS sequence"/>
</dbReference>
<sequence>MAEEYKSRFQAALQELNYGQRCHKLSQLGKEIKAAKPGNVQAIVDGLLPEIDNETAGVAEAFSEKARLIVAKAAGCKGYAKKLLDAPSKTVGYSAATNGLLTAEDAREAFLSSDTSRKMKKFLLQCDALESDKEVLEHAFELFGEKDKEMFWPLLARTKSEELLAKYLDEDQPMRSWLSSKHDEKVPGFPQMARRFPDLMVKLVTNGTLKWRWYWVTEILEQDPMPVMRATFIEKHSQGSGPKVGYSPVNRNQNFHDTLAHWGWRRKPDLMLQIIEELTTGQTSGAEGQFRSKGRGKGMVLMKGGRGRGGARPGGRPEDLPGLNEINLLANKVMDVHSTRYPLTMNKKIALVMKIWSTLPQSHKKQEVAERFGNIFPFFDTEDHRKTEIQNLINAFWQILEDVGRTDRQLLLVGVMHATGTPGVTKPQGCMEFLKKFTRRLPPPLAVEHFFKVLQEFEAGTEAYKFVQSDICKSSNGRHDELMKSVFQKYLLKEDEGPVKAAEMFKVLLNDARSRDVIQTSFDILTEHLEGHTELGLLQTVVQRMGTLDKESRQKGTVQTTPEETLPVPIEWLKFVELPEEVLPHVHFLLMVLHTGLGENDLLGSMIAKFGKAFFWDCFGHVLVAVQGKLRPDTATPPALQFLSGLNVKVMQEADAKLKEKPTTGGGRRPSKKGAFGVGSVIFGVDGSKWGSVVADEGTVWKLDSGRIAKKQTEGDKWTWAGGATTKGDEGACKYFQSVADMKKKANVKDISARLTGYSDLMILASKEKDSGKAFEDLLPFLLSRFNAEQEQGRSHILAELFANKKLPDDLWEEKLEHLRNFWKVSSKARESASYQCSWNKCGRHLVEKALQNWGKPVKDGEVAPEYPTEACLFGLEVAEKAIDLPELLVKCHHKIETLKDLENATRWALETAVPLSTELSSSPLEDFWKALRTMCTIKFCGKDPNAITSWRTEVKEVKVYKEKSSSSEEIGSKKAGSVMRGIQRGNWLELIEGQGFMLICSERTGLNNMKQDSGNTGERGLWETYPFVSEWWRKLLSQGVRQKAIDFVFVGVLTLLTDRQQHYIAGDKKLSQRWWEPLECQEYKDAVSHILESIESGVIPEKEGSAMIKRRILALKNINIMTDLKWKVLATKRRERVEDRLAIEKSNGLAISEMPFVNLPATKWVDGESWDIQKHHKYTPLPWQTGRCKDHIATKELETIAKLLQRPSRRQVLWQIAEIAAILSGPKMIELLEAGIATLDARFEGMARTVGRHYPYLNSVLTKNETQKGSCDILTPLLELLLLDDPSRDECVAKLMKRDDCEFFLLFGTSFGRHLSTLRQEWLHKCLCKLKAPGVDTEFYHYHKRGPMLSQIARYGKGDPGWRDALQNAKGAVQMYLWHPTTQTEFLQKALWSTEPEELTLIPRLEFADGVSRVSELLSIYPKEQTTKDNSSDVWGWEVIQAAGAFSDIGHEVERRFAELPEPSFCDKVDDPEVETLLSALGRSDNAASAMKVLGPHAGKVKQAKEAVTKMISQLSPPRARVLIRQVMLPKKAGVGLQVAGLKKIVDLRIPDPLELYTYVWRKGECQRDVAGSILSKVATSSEFKPEDVRIYFEYFDRTDNPDDQAHVAQILLDQLLEQPEWVLPYLPKVVSKLALVPGATQKSVSALKTCTSNVSDVVEALTTIIICCRLATRTDPKLNKEGTDGRVLADLINLHSFSNFSDIVNCVGRMAVDECEPQTLKAFLAEVMRRWREDASSGNSSARACLTCALTVWVKLLRPGQQDTWVKEISAMEERLMTEGNFSNLDQFAQALAGYVPGIGLSPDEWDQMLAVLRGLFVRLLDGPFLVNTEAAEDKKPSDETFKKENQSRETCRLDLMVDYWTKLLSHGCSEQESNELFSRCPEKWKVRLAQSLINSWWNRHQEDSARESKQAAFQQERPDGGWQHKGGKKVSDIQVGSIVSGVVTNSSNTFGVYVNFGCEKDGKLSVPTSDWKKYRVGDKVERMVVNKVNVDRKFVDLLVVGSKGQSIGLEASKQVAKRALKWISSNSELRSTFMVTLQKMLAKVIVAGSSEEFEANLTLLGPALDAKESVGLVQLVLDEKPTAALVRTVLLWLSRSSPDDAVRLWPKLIACAGKEVQSSDFQTVLSLCEKHNLELPKFTQAVSKAMPREALSSLCASTLAEARLAAIHVLREQYKSGTPPEDLRKLCMDTVPVVKAAARDHWVALGGKDEGWQKKKEAQDDEDDDDDA</sequence>
<dbReference type="PROSITE" id="PS50126">
    <property type="entry name" value="S1"/>
    <property type="match status" value="1"/>
</dbReference>
<dbReference type="EMBL" id="CAMXCT010005556">
    <property type="protein sequence ID" value="CAI4012636.1"/>
    <property type="molecule type" value="Genomic_DNA"/>
</dbReference>
<dbReference type="InterPro" id="IPR003029">
    <property type="entry name" value="S1_domain"/>
</dbReference>
<reference evidence="4 5" key="2">
    <citation type="submission" date="2024-05" db="EMBL/GenBank/DDBJ databases">
        <authorList>
            <person name="Chen Y."/>
            <person name="Shah S."/>
            <person name="Dougan E. K."/>
            <person name="Thang M."/>
            <person name="Chan C."/>
        </authorList>
    </citation>
    <scope>NUCLEOTIDE SEQUENCE [LARGE SCALE GENOMIC DNA]</scope>
</reference>
<dbReference type="EMBL" id="CAMXCT020005556">
    <property type="protein sequence ID" value="CAL1166011.1"/>
    <property type="molecule type" value="Genomic_DNA"/>
</dbReference>
<keyword evidence="4" id="KW-0808">Transferase</keyword>
<keyword evidence="4" id="KW-0418">Kinase</keyword>
<organism evidence="3">
    <name type="scientific">Cladocopium goreaui</name>
    <dbReference type="NCBI Taxonomy" id="2562237"/>
    <lineage>
        <taxon>Eukaryota</taxon>
        <taxon>Sar</taxon>
        <taxon>Alveolata</taxon>
        <taxon>Dinophyceae</taxon>
        <taxon>Suessiales</taxon>
        <taxon>Symbiodiniaceae</taxon>
        <taxon>Cladocopium</taxon>
    </lineage>
</organism>
<keyword evidence="4" id="KW-0723">Serine/threonine-protein kinase</keyword>
<dbReference type="GO" id="GO:0004674">
    <property type="term" value="F:protein serine/threonine kinase activity"/>
    <property type="evidence" value="ECO:0007669"/>
    <property type="project" value="UniProtKB-KW"/>
</dbReference>
<dbReference type="InterPro" id="IPR012340">
    <property type="entry name" value="NA-bd_OB-fold"/>
</dbReference>
<feature type="compositionally biased region" description="Acidic residues" evidence="1">
    <location>
        <begin position="2222"/>
        <end position="2231"/>
    </location>
</feature>
<evidence type="ECO:0000313" key="4">
    <source>
        <dbReference type="EMBL" id="CAL4799948.1"/>
    </source>
</evidence>
<evidence type="ECO:0000256" key="1">
    <source>
        <dbReference type="SAM" id="MobiDB-lite"/>
    </source>
</evidence>
<dbReference type="EMBL" id="CAMXCT030005556">
    <property type="protein sequence ID" value="CAL4799948.1"/>
    <property type="molecule type" value="Genomic_DNA"/>
</dbReference>
<reference evidence="3" key="1">
    <citation type="submission" date="2022-10" db="EMBL/GenBank/DDBJ databases">
        <authorList>
            <person name="Chen Y."/>
            <person name="Dougan E. K."/>
            <person name="Chan C."/>
            <person name="Rhodes N."/>
            <person name="Thang M."/>
        </authorList>
    </citation>
    <scope>NUCLEOTIDE SEQUENCE</scope>
</reference>
<dbReference type="Gene3D" id="2.40.50.140">
    <property type="entry name" value="Nucleic acid-binding proteins"/>
    <property type="match status" value="1"/>
</dbReference>
<dbReference type="OrthoDB" id="426124at2759"/>
<keyword evidence="5" id="KW-1185">Reference proteome</keyword>
<gene>
    <name evidence="3" type="ORF">C1SCF055_LOCUS37682</name>
</gene>
<dbReference type="GO" id="GO:0003676">
    <property type="term" value="F:nucleic acid binding"/>
    <property type="evidence" value="ECO:0007669"/>
    <property type="project" value="InterPro"/>
</dbReference>
<feature type="region of interest" description="Disordered" evidence="1">
    <location>
        <begin position="2212"/>
        <end position="2231"/>
    </location>
</feature>
<accession>A0A9P1DM28</accession>
<evidence type="ECO:0000313" key="3">
    <source>
        <dbReference type="EMBL" id="CAI4012636.1"/>
    </source>
</evidence>
<evidence type="ECO:0000259" key="2">
    <source>
        <dbReference type="PROSITE" id="PS50126"/>
    </source>
</evidence>
<proteinExistence type="predicted"/>
<feature type="region of interest" description="Disordered" evidence="1">
    <location>
        <begin position="1910"/>
        <end position="1931"/>
    </location>
</feature>
<feature type="compositionally biased region" description="Basic and acidic residues" evidence="1">
    <location>
        <begin position="2212"/>
        <end position="2221"/>
    </location>
</feature>
<feature type="domain" description="S1 motif" evidence="2">
    <location>
        <begin position="1939"/>
        <end position="2003"/>
    </location>
</feature>
<feature type="region of interest" description="Disordered" evidence="1">
    <location>
        <begin position="283"/>
        <end position="319"/>
    </location>
</feature>